<protein>
    <recommendedName>
        <fullName evidence="4">CARDB domain-containing protein</fullName>
    </recommendedName>
</protein>
<dbReference type="GeneID" id="62208256"/>
<dbReference type="EMBL" id="JAAABM010000019">
    <property type="protein sequence ID" value="KAF7671808.1"/>
    <property type="molecule type" value="Genomic_DNA"/>
</dbReference>
<dbReference type="RefSeq" id="XP_038782169.1">
    <property type="nucleotide sequence ID" value="XM_038935078.1"/>
</dbReference>
<keyword evidence="3" id="KW-1185">Reference proteome</keyword>
<sequence>MARVTFGGRDATGFPLYFNPNIFFTSDPSDPTPAIPTRDVPVYIFASVTNIGKETTNGASVKFWICSPSTVPVTETPAPFAVSNVSLSPGETKEVLCVRPWIPEWTNNGHVCIVCEVSDLYDPAPAHPPTRWDVNDRHVAQHNVNVRFNEARRFGILSSMSAFALPTKANIKVSIRQAPKDTFKPAMAKFGLKGRKNVSDSTQAGLLDRFEPGDTLPKEAPHDVEWKDSKPGLQRPFHAFLKLPEDHGENSAAIYFVEQHDDKGKLVGGVAVILLGGKQPDVPRIQPAVPAIPVAMPYRPYATDPGSGIMLPDGLFVSILGQQYINVETRNNGGAILDGLSLYIEGVADPAISAPIRITSPLGGRALGGASFKSIFSADFTNATPGATRVSFIVQQRSGTTTTSVRVLKKIFVVGVGLDKATKTWQIKVPEGTLHYHARTVIAPKDFDKMGSTSPGCKCPDSGEDKEITPIPIFPLSGTLFWVPSTPYAGTHGPLPFEDPVNKVLAGIVAGIITLITLIAWLKKLFDDDDDEGGADGSSGGGGGDSTIGGGVSGTFDETTGEITCCTGVQVITDNKFLGAITTLAIAAWVFTFMQDGKDLHEYGRDNTTPAVGELTIGELVEFDIVPTDKASPGVAWGGDIKWKYERALNSGRTLTYGTTTHSENTHLLKSYRVSIDGKISPDKHYIHMRKKPLVIGAQFVRLDGSLFKGSDLYVFAWLWSNRGQKISVELRDDGYGQLAGFDEDGASLSAEEGRDILERVAPGGMLLRSKATKTVRDWERGVIPVDKIGGLRAIADEEAIPNTGSYVAVANSVEQYSGPTTWYVFVLAQDVNTVAEGMEPREAAKTVGGFLLTTGYKLKWDGSPCEMDYDAVVEVF</sequence>
<feature type="compositionally biased region" description="Gly residues" evidence="1">
    <location>
        <begin position="535"/>
        <end position="553"/>
    </location>
</feature>
<reference evidence="2" key="2">
    <citation type="submission" date="2020-08" db="EMBL/GenBank/DDBJ databases">
        <title>Draft Genome Sequence of Cumin Blight Pathogen Alternaria burnsii.</title>
        <authorList>
            <person name="Feng Z."/>
        </authorList>
    </citation>
    <scope>NUCLEOTIDE SEQUENCE</scope>
    <source>
        <strain evidence="2">CBS107.38</strain>
    </source>
</reference>
<feature type="compositionally biased region" description="Basic and acidic residues" evidence="1">
    <location>
        <begin position="208"/>
        <end position="229"/>
    </location>
</feature>
<evidence type="ECO:0000256" key="1">
    <source>
        <dbReference type="SAM" id="MobiDB-lite"/>
    </source>
</evidence>
<gene>
    <name evidence="2" type="ORF">GT037_010031</name>
</gene>
<feature type="region of interest" description="Disordered" evidence="1">
    <location>
        <begin position="532"/>
        <end position="553"/>
    </location>
</feature>
<dbReference type="Proteomes" id="UP000596902">
    <property type="component" value="Unassembled WGS sequence"/>
</dbReference>
<name>A0A8H7AUI5_9PLEO</name>
<evidence type="ECO:0000313" key="2">
    <source>
        <dbReference type="EMBL" id="KAF7671808.1"/>
    </source>
</evidence>
<comment type="caution">
    <text evidence="2">The sequence shown here is derived from an EMBL/GenBank/DDBJ whole genome shotgun (WGS) entry which is preliminary data.</text>
</comment>
<organism evidence="2 3">
    <name type="scientific">Alternaria burnsii</name>
    <dbReference type="NCBI Taxonomy" id="1187904"/>
    <lineage>
        <taxon>Eukaryota</taxon>
        <taxon>Fungi</taxon>
        <taxon>Dikarya</taxon>
        <taxon>Ascomycota</taxon>
        <taxon>Pezizomycotina</taxon>
        <taxon>Dothideomycetes</taxon>
        <taxon>Pleosporomycetidae</taxon>
        <taxon>Pleosporales</taxon>
        <taxon>Pleosporineae</taxon>
        <taxon>Pleosporaceae</taxon>
        <taxon>Alternaria</taxon>
        <taxon>Alternaria sect. Alternaria</taxon>
    </lineage>
</organism>
<accession>A0A8H7AUI5</accession>
<feature type="region of interest" description="Disordered" evidence="1">
    <location>
        <begin position="207"/>
        <end position="229"/>
    </location>
</feature>
<reference evidence="2" key="1">
    <citation type="submission" date="2020-01" db="EMBL/GenBank/DDBJ databases">
        <authorList>
            <person name="Feng Z.H.Z."/>
        </authorList>
    </citation>
    <scope>NUCLEOTIDE SEQUENCE</scope>
    <source>
        <strain evidence="2">CBS107.38</strain>
    </source>
</reference>
<proteinExistence type="predicted"/>
<evidence type="ECO:0000313" key="3">
    <source>
        <dbReference type="Proteomes" id="UP000596902"/>
    </source>
</evidence>
<dbReference type="AlphaFoldDB" id="A0A8H7AUI5"/>
<evidence type="ECO:0008006" key="4">
    <source>
        <dbReference type="Google" id="ProtNLM"/>
    </source>
</evidence>